<gene>
    <name evidence="1" type="ORF">GP486_000995</name>
</gene>
<name>A0A9P8RTG1_9PEZI</name>
<organism evidence="1 2">
    <name type="scientific">Trichoglossum hirsutum</name>
    <dbReference type="NCBI Taxonomy" id="265104"/>
    <lineage>
        <taxon>Eukaryota</taxon>
        <taxon>Fungi</taxon>
        <taxon>Dikarya</taxon>
        <taxon>Ascomycota</taxon>
        <taxon>Pezizomycotina</taxon>
        <taxon>Geoglossomycetes</taxon>
        <taxon>Geoglossales</taxon>
        <taxon>Geoglossaceae</taxon>
        <taxon>Trichoglossum</taxon>
    </lineage>
</organism>
<proteinExistence type="predicted"/>
<dbReference type="EMBL" id="JAGHQM010000076">
    <property type="protein sequence ID" value="KAH0565607.1"/>
    <property type="molecule type" value="Genomic_DNA"/>
</dbReference>
<evidence type="ECO:0000313" key="1">
    <source>
        <dbReference type="EMBL" id="KAH0565607.1"/>
    </source>
</evidence>
<sequence>MTVIPNAAFQPPELLPYRVPDTLDTFATYKYRNACNISSLDLHSAFFPLCSERKSMLTAMSSGGRIGTDAPYMPRGCDMRWFGTEEVCEILGRFEKVIFVGDSMMRHAIGSINVLIRKDLGYGAVTDWNFSPEESVACEPNSIDVEIEQMIRFPIASEEVGRFKTLIGTTKPAKPYAFIFGHGLWNDLDLQATLDWLDQILDMTISQLPYLSKPEAFWPRLFITPNAAGKEKPDEWIVSQGNKALMLFEESVRVEANRRGVEHLGTWNMSIQANKYDGV</sequence>
<comment type="caution">
    <text evidence="1">The sequence shown here is derived from an EMBL/GenBank/DDBJ whole genome shotgun (WGS) entry which is preliminary data.</text>
</comment>
<keyword evidence="2" id="KW-1185">Reference proteome</keyword>
<reference evidence="1" key="1">
    <citation type="submission" date="2021-03" db="EMBL/GenBank/DDBJ databases">
        <title>Comparative genomics and phylogenomic investigation of the class Geoglossomycetes provide insights into ecological specialization and systematics.</title>
        <authorList>
            <person name="Melie T."/>
            <person name="Pirro S."/>
            <person name="Miller A.N."/>
            <person name="Quandt A."/>
        </authorList>
    </citation>
    <scope>NUCLEOTIDE SEQUENCE</scope>
    <source>
        <strain evidence="1">CAQ_001_2017</strain>
    </source>
</reference>
<dbReference type="AlphaFoldDB" id="A0A9P8RTG1"/>
<evidence type="ECO:0000313" key="2">
    <source>
        <dbReference type="Proteomes" id="UP000750711"/>
    </source>
</evidence>
<protein>
    <submittedName>
        <fullName evidence="1">Uncharacterized protein</fullName>
    </submittedName>
</protein>
<dbReference type="Proteomes" id="UP000750711">
    <property type="component" value="Unassembled WGS sequence"/>
</dbReference>
<accession>A0A9P8RTG1</accession>